<sequence length="254" mass="27288">MTERKVLGILAIVFGGVGLVFSWVPFINNLAFVIGLIGFILGVIALILNRKNKKILAIVGTVISLLSLVLVLVTQNSYSKAFDSATKSVSNSADSSSKKVKSSASSSSEKKTIPKIINTPISVDNGKFEITVTSYKIIPAGQAGNEYGDKTLIAFWYNVKNIKDDKLDPMSAWIVSGDVKAVQDNNSSQVNTLNIGSLPDEKFLDTQTQDIKIGATAENAVSYELSDDTTPVTLSFSKSAVNDDVIAKETFNVK</sequence>
<accession>A0A5B8SXR3</accession>
<protein>
    <submittedName>
        <fullName evidence="4">DUF5067 domain-containing protein</fullName>
    </submittedName>
</protein>
<dbReference type="AlphaFoldDB" id="A0A5B8SXR3"/>
<name>A0A5B8SXR3_LEUPS</name>
<keyword evidence="2" id="KW-0812">Transmembrane</keyword>
<dbReference type="InterPro" id="IPR031989">
    <property type="entry name" value="DUF5067"/>
</dbReference>
<keyword evidence="2" id="KW-0472">Membrane</keyword>
<evidence type="ECO:0000259" key="3">
    <source>
        <dbReference type="Pfam" id="PF16729"/>
    </source>
</evidence>
<dbReference type="RefSeq" id="WP_147651107.1">
    <property type="nucleotide sequence ID" value="NZ_CP042383.1"/>
</dbReference>
<dbReference type="Pfam" id="PF16729">
    <property type="entry name" value="DUF5067"/>
    <property type="match status" value="1"/>
</dbReference>
<proteinExistence type="predicted"/>
<dbReference type="EMBL" id="CP042383">
    <property type="protein sequence ID" value="QEA41251.1"/>
    <property type="molecule type" value="Genomic_DNA"/>
</dbReference>
<dbReference type="Gene3D" id="2.60.40.1240">
    <property type="match status" value="1"/>
</dbReference>
<organism evidence="4 5">
    <name type="scientific">Leuconostoc pseudomesenteroides</name>
    <dbReference type="NCBI Taxonomy" id="33968"/>
    <lineage>
        <taxon>Bacteria</taxon>
        <taxon>Bacillati</taxon>
        <taxon>Bacillota</taxon>
        <taxon>Bacilli</taxon>
        <taxon>Lactobacillales</taxon>
        <taxon>Lactobacillaceae</taxon>
        <taxon>Leuconostoc</taxon>
    </lineage>
</organism>
<evidence type="ECO:0000313" key="5">
    <source>
        <dbReference type="Proteomes" id="UP000321296"/>
    </source>
</evidence>
<evidence type="ECO:0000313" key="4">
    <source>
        <dbReference type="EMBL" id="QEA41251.1"/>
    </source>
</evidence>
<feature type="transmembrane region" description="Helical" evidence="2">
    <location>
        <begin position="30"/>
        <end position="48"/>
    </location>
</feature>
<reference evidence="4 5" key="1">
    <citation type="submission" date="2019-06" db="EMBL/GenBank/DDBJ databases">
        <title>Genome analyses of bacteria isolated from kimchi.</title>
        <authorList>
            <person name="Lee S."/>
            <person name="Ahn S."/>
            <person name="Roh S."/>
        </authorList>
    </citation>
    <scope>NUCLEOTIDE SEQUENCE [LARGE SCALE GENOMIC DNA]</scope>
    <source>
        <strain evidence="4 5">CBA3630</strain>
    </source>
</reference>
<feature type="transmembrane region" description="Helical" evidence="2">
    <location>
        <begin position="55"/>
        <end position="73"/>
    </location>
</feature>
<keyword evidence="2" id="KW-1133">Transmembrane helix</keyword>
<feature type="domain" description="DUF5067" evidence="3">
    <location>
        <begin position="105"/>
        <end position="238"/>
    </location>
</feature>
<feature type="transmembrane region" description="Helical" evidence="2">
    <location>
        <begin position="7"/>
        <end position="24"/>
    </location>
</feature>
<evidence type="ECO:0000256" key="2">
    <source>
        <dbReference type="SAM" id="Phobius"/>
    </source>
</evidence>
<gene>
    <name evidence="4" type="ORF">FGL85_01210</name>
</gene>
<dbReference type="KEGG" id="lpse:FGL85_01210"/>
<evidence type="ECO:0000256" key="1">
    <source>
        <dbReference type="ARBA" id="ARBA00022729"/>
    </source>
</evidence>
<dbReference type="InterPro" id="IPR029050">
    <property type="entry name" value="Immunoprotect_excell_Ig-like"/>
</dbReference>
<keyword evidence="1" id="KW-0732">Signal</keyword>
<dbReference type="GO" id="GO:0016020">
    <property type="term" value="C:membrane"/>
    <property type="evidence" value="ECO:0007669"/>
    <property type="project" value="UniProtKB-SubCell"/>
</dbReference>
<dbReference type="Proteomes" id="UP000321296">
    <property type="component" value="Chromosome"/>
</dbReference>